<dbReference type="GO" id="GO:0008198">
    <property type="term" value="F:ferrous iron binding"/>
    <property type="evidence" value="ECO:0007669"/>
    <property type="project" value="TreeGrafter"/>
</dbReference>
<feature type="cross-link" description="3'-(S-cysteinyl)-tyrosine (Cys-Tyr)" evidence="7">
    <location>
        <begin position="139"/>
        <end position="224"/>
    </location>
</feature>
<evidence type="ECO:0000256" key="8">
    <source>
        <dbReference type="PIRSR" id="PIRSR610300-51"/>
    </source>
</evidence>
<dbReference type="InterPro" id="IPR010300">
    <property type="entry name" value="CDO_1"/>
</dbReference>
<evidence type="ECO:0000256" key="4">
    <source>
        <dbReference type="ARBA" id="ARBA00022964"/>
    </source>
</evidence>
<dbReference type="CDD" id="cd10548">
    <property type="entry name" value="cupin_CDO"/>
    <property type="match status" value="1"/>
</dbReference>
<dbReference type="AlphaFoldDB" id="A0A9P6FAK9"/>
<evidence type="ECO:0000256" key="3">
    <source>
        <dbReference type="ARBA" id="ARBA00022723"/>
    </source>
</evidence>
<reference evidence="11" key="1">
    <citation type="journal article" date="2020" name="Fungal Divers.">
        <title>Resolving the Mortierellaceae phylogeny through synthesis of multi-gene phylogenetics and phylogenomics.</title>
        <authorList>
            <person name="Vandepol N."/>
            <person name="Liber J."/>
            <person name="Desiro A."/>
            <person name="Na H."/>
            <person name="Kennedy M."/>
            <person name="Barry K."/>
            <person name="Grigoriev I.V."/>
            <person name="Miller A.N."/>
            <person name="O'Donnell K."/>
            <person name="Stajich J.E."/>
            <person name="Bonito G."/>
        </authorList>
    </citation>
    <scope>NUCLEOTIDE SEQUENCE</scope>
    <source>
        <strain evidence="11">NRRL 2591</strain>
    </source>
</reference>
<comment type="similarity">
    <text evidence="1 9">Belongs to the cysteine dioxygenase family.</text>
</comment>
<proteinExistence type="inferred from homology"/>
<feature type="binding site" evidence="8">
    <location>
        <position position="134"/>
    </location>
    <ligand>
        <name>Fe cation</name>
        <dbReference type="ChEBI" id="CHEBI:24875"/>
        <note>catalytic</note>
    </ligand>
</feature>
<organism evidence="11 12">
    <name type="scientific">Mortierella hygrophila</name>
    <dbReference type="NCBI Taxonomy" id="979708"/>
    <lineage>
        <taxon>Eukaryota</taxon>
        <taxon>Fungi</taxon>
        <taxon>Fungi incertae sedis</taxon>
        <taxon>Mucoromycota</taxon>
        <taxon>Mortierellomycotina</taxon>
        <taxon>Mortierellomycetes</taxon>
        <taxon>Mortierellales</taxon>
        <taxon>Mortierellaceae</taxon>
        <taxon>Mortierella</taxon>
    </lineage>
</organism>
<dbReference type="EMBL" id="JAAAXW010000049">
    <property type="protein sequence ID" value="KAF9546903.1"/>
    <property type="molecule type" value="Genomic_DNA"/>
</dbReference>
<keyword evidence="3 8" id="KW-0479">Metal-binding</keyword>
<dbReference type="InterPro" id="IPR011051">
    <property type="entry name" value="RmlC_Cupin_sf"/>
</dbReference>
<keyword evidence="12" id="KW-1185">Reference proteome</keyword>
<name>A0A9P6FAK9_9FUNG</name>
<feature type="compositionally biased region" description="Basic and acidic residues" evidence="10">
    <location>
        <begin position="29"/>
        <end position="42"/>
    </location>
</feature>
<evidence type="ECO:0000256" key="6">
    <source>
        <dbReference type="ARBA" id="ARBA00023004"/>
    </source>
</evidence>
<evidence type="ECO:0000256" key="10">
    <source>
        <dbReference type="SAM" id="MobiDB-lite"/>
    </source>
</evidence>
<dbReference type="InterPro" id="IPR014710">
    <property type="entry name" value="RmlC-like_jellyroll"/>
</dbReference>
<comment type="catalytic activity">
    <reaction evidence="9">
        <text>L-cysteine + O2 = 3-sulfino-L-alanine + H(+)</text>
        <dbReference type="Rhea" id="RHEA:20441"/>
        <dbReference type="ChEBI" id="CHEBI:15378"/>
        <dbReference type="ChEBI" id="CHEBI:15379"/>
        <dbReference type="ChEBI" id="CHEBI:35235"/>
        <dbReference type="ChEBI" id="CHEBI:61085"/>
        <dbReference type="EC" id="1.13.11.20"/>
    </reaction>
</comment>
<dbReference type="Pfam" id="PF05995">
    <property type="entry name" value="CDO_I"/>
    <property type="match status" value="1"/>
</dbReference>
<evidence type="ECO:0000256" key="2">
    <source>
        <dbReference type="ARBA" id="ARBA00013133"/>
    </source>
</evidence>
<evidence type="ECO:0000256" key="7">
    <source>
        <dbReference type="PIRSR" id="PIRSR610300-50"/>
    </source>
</evidence>
<gene>
    <name evidence="11" type="primary">CDO1_2</name>
    <name evidence="11" type="ORF">EC957_009068</name>
</gene>
<dbReference type="Proteomes" id="UP000723463">
    <property type="component" value="Unassembled WGS sequence"/>
</dbReference>
<dbReference type="GO" id="GO:0017172">
    <property type="term" value="F:cysteine dioxygenase activity"/>
    <property type="evidence" value="ECO:0007669"/>
    <property type="project" value="UniProtKB-UniRule"/>
</dbReference>
<comment type="caution">
    <text evidence="11">The sequence shown here is derived from an EMBL/GenBank/DDBJ whole genome shotgun (WGS) entry which is preliminary data.</text>
</comment>
<dbReference type="EC" id="1.13.11.20" evidence="2 9"/>
<evidence type="ECO:0000256" key="9">
    <source>
        <dbReference type="RuleBase" id="RU366010"/>
    </source>
</evidence>
<feature type="binding site" evidence="8">
    <location>
        <position position="207"/>
    </location>
    <ligand>
        <name>Fe cation</name>
        <dbReference type="ChEBI" id="CHEBI:24875"/>
        <note>catalytic</note>
    </ligand>
</feature>
<evidence type="ECO:0000256" key="5">
    <source>
        <dbReference type="ARBA" id="ARBA00023002"/>
    </source>
</evidence>
<comment type="cofactor">
    <cofactor evidence="9">
        <name>Fe cation</name>
        <dbReference type="ChEBI" id="CHEBI:24875"/>
    </cofactor>
    <text evidence="9">Binds 1 Fe cation per subunit.</text>
</comment>
<dbReference type="SUPFAM" id="SSF51182">
    <property type="entry name" value="RmlC-like cupins"/>
    <property type="match status" value="1"/>
</dbReference>
<dbReference type="PANTHER" id="PTHR12918">
    <property type="entry name" value="CYSTEINE DIOXYGENASE"/>
    <property type="match status" value="1"/>
</dbReference>
<protein>
    <recommendedName>
        <fullName evidence="2 9">Cysteine dioxygenase</fullName>
        <ecNumber evidence="2 9">1.13.11.20</ecNumber>
    </recommendedName>
</protein>
<dbReference type="PANTHER" id="PTHR12918:SF1">
    <property type="entry name" value="CYSTEINE DIOXYGENASE TYPE 1"/>
    <property type="match status" value="1"/>
</dbReference>
<keyword evidence="5 9" id="KW-0560">Oxidoreductase</keyword>
<accession>A0A9P6FAK9</accession>
<keyword evidence="4 9" id="KW-0223">Dioxygenase</keyword>
<evidence type="ECO:0000256" key="1">
    <source>
        <dbReference type="ARBA" id="ARBA00006622"/>
    </source>
</evidence>
<dbReference type="GO" id="GO:0019448">
    <property type="term" value="P:L-cysteine catabolic process"/>
    <property type="evidence" value="ECO:0007669"/>
    <property type="project" value="TreeGrafter"/>
</dbReference>
<dbReference type="Gene3D" id="2.60.120.10">
    <property type="entry name" value="Jelly Rolls"/>
    <property type="match status" value="1"/>
</dbReference>
<feature type="region of interest" description="Disordered" evidence="10">
    <location>
        <begin position="163"/>
        <end position="185"/>
    </location>
</feature>
<feature type="binding site" evidence="8">
    <location>
        <position position="132"/>
    </location>
    <ligand>
        <name>Fe cation</name>
        <dbReference type="ChEBI" id="CHEBI:24875"/>
        <note>catalytic</note>
    </ligand>
</feature>
<keyword evidence="6 8" id="KW-0408">Iron</keyword>
<keyword evidence="7" id="KW-0883">Thioether bond</keyword>
<evidence type="ECO:0000313" key="11">
    <source>
        <dbReference type="EMBL" id="KAF9546903.1"/>
    </source>
</evidence>
<evidence type="ECO:0000313" key="12">
    <source>
        <dbReference type="Proteomes" id="UP000723463"/>
    </source>
</evidence>
<feature type="region of interest" description="Disordered" evidence="10">
    <location>
        <begin position="19"/>
        <end position="50"/>
    </location>
</feature>
<sequence>MTSVETSYLAPTHTLLSPPVTPVMSTVEKQTDCSRSSDHSPTTEDPVPIPKDLDDLVRLLHIELGVNGLDSKEVDVARVQKLMASYTSNQADWEKYAMFDKGRYTRNLVDDGNGKFNLMILAWPETIGSAIHDHSGSHCLMKILDGELKETLYHWPDRVVNDTDNADSGMGSDNSDDDEKPTSMSVKKETFLKKDSVAYMHDNLGLHAVSNPLKTQGSVSLHLYTPPYEVCKTFNERSSKARSSGKCVFYSSRGEKVESCPSAAYLKCSLTNN</sequence>